<keyword evidence="3" id="KW-1185">Reference proteome</keyword>
<keyword evidence="1" id="KW-0732">Signal</keyword>
<proteinExistence type="predicted"/>
<name>A0A4Z2IG92_9TELE</name>
<protein>
    <submittedName>
        <fullName evidence="2">Uncharacterized protein</fullName>
    </submittedName>
</protein>
<evidence type="ECO:0000313" key="2">
    <source>
        <dbReference type="EMBL" id="TNN76444.1"/>
    </source>
</evidence>
<evidence type="ECO:0000313" key="3">
    <source>
        <dbReference type="Proteomes" id="UP000314294"/>
    </source>
</evidence>
<feature type="chain" id="PRO_5021341459" evidence="1">
    <location>
        <begin position="17"/>
        <end position="123"/>
    </location>
</feature>
<gene>
    <name evidence="2" type="ORF">EYF80_013309</name>
</gene>
<feature type="signal peptide" evidence="1">
    <location>
        <begin position="1"/>
        <end position="16"/>
    </location>
</feature>
<sequence length="123" mass="13770">MLLITLLWSFMQSCIALCPPTLRLLDRQAQYNYIMVTPSPNKVTSEGAEVACLTTTAKRTACSTPNFQIHRHKLPLKAALSINRTEQVTVFAGVYFPPDVKVIVYPGFTSNVDLELTACFFRN</sequence>
<dbReference type="Proteomes" id="UP000314294">
    <property type="component" value="Unassembled WGS sequence"/>
</dbReference>
<dbReference type="AlphaFoldDB" id="A0A4Z2IG92"/>
<reference evidence="2 3" key="1">
    <citation type="submission" date="2019-03" db="EMBL/GenBank/DDBJ databases">
        <title>First draft genome of Liparis tanakae, snailfish: a comprehensive survey of snailfish specific genes.</title>
        <authorList>
            <person name="Kim W."/>
            <person name="Song I."/>
            <person name="Jeong J.-H."/>
            <person name="Kim D."/>
            <person name="Kim S."/>
            <person name="Ryu S."/>
            <person name="Song J.Y."/>
            <person name="Lee S.K."/>
        </authorList>
    </citation>
    <scope>NUCLEOTIDE SEQUENCE [LARGE SCALE GENOMIC DNA]</scope>
    <source>
        <tissue evidence="2">Muscle</tissue>
    </source>
</reference>
<evidence type="ECO:0000256" key="1">
    <source>
        <dbReference type="SAM" id="SignalP"/>
    </source>
</evidence>
<organism evidence="2 3">
    <name type="scientific">Liparis tanakae</name>
    <name type="common">Tanaka's snailfish</name>
    <dbReference type="NCBI Taxonomy" id="230148"/>
    <lineage>
        <taxon>Eukaryota</taxon>
        <taxon>Metazoa</taxon>
        <taxon>Chordata</taxon>
        <taxon>Craniata</taxon>
        <taxon>Vertebrata</taxon>
        <taxon>Euteleostomi</taxon>
        <taxon>Actinopterygii</taxon>
        <taxon>Neopterygii</taxon>
        <taxon>Teleostei</taxon>
        <taxon>Neoteleostei</taxon>
        <taxon>Acanthomorphata</taxon>
        <taxon>Eupercaria</taxon>
        <taxon>Perciformes</taxon>
        <taxon>Cottioidei</taxon>
        <taxon>Cottales</taxon>
        <taxon>Liparidae</taxon>
        <taxon>Liparis</taxon>
    </lineage>
</organism>
<comment type="caution">
    <text evidence="2">The sequence shown here is derived from an EMBL/GenBank/DDBJ whole genome shotgun (WGS) entry which is preliminary data.</text>
</comment>
<accession>A0A4Z2IG92</accession>
<dbReference type="EMBL" id="SRLO01000093">
    <property type="protein sequence ID" value="TNN76444.1"/>
    <property type="molecule type" value="Genomic_DNA"/>
</dbReference>